<feature type="region of interest" description="Disordered" evidence="1">
    <location>
        <begin position="1"/>
        <end position="51"/>
    </location>
</feature>
<dbReference type="InterPro" id="IPR007052">
    <property type="entry name" value="CS_dom"/>
</dbReference>
<dbReference type="EMBL" id="HBUF01348850">
    <property type="protein sequence ID" value="CAG6712012.1"/>
    <property type="molecule type" value="Transcribed_RNA"/>
</dbReference>
<protein>
    <submittedName>
        <fullName evidence="4">Protein SGT1 homolog</fullName>
    </submittedName>
</protein>
<evidence type="ECO:0000259" key="3">
    <source>
        <dbReference type="PROSITE" id="PS51203"/>
    </source>
</evidence>
<dbReference type="GO" id="GO:0051087">
    <property type="term" value="F:protein-folding chaperone binding"/>
    <property type="evidence" value="ECO:0007669"/>
    <property type="project" value="InterPro"/>
</dbReference>
<proteinExistence type="predicted"/>
<dbReference type="InterPro" id="IPR007699">
    <property type="entry name" value="SGS_dom"/>
</dbReference>
<dbReference type="Pfam" id="PF04969">
    <property type="entry name" value="CS"/>
    <property type="match status" value="1"/>
</dbReference>
<dbReference type="EMBL" id="HBUF01074949">
    <property type="protein sequence ID" value="CAG6630829.1"/>
    <property type="molecule type" value="Transcribed_RNA"/>
</dbReference>
<feature type="compositionally biased region" description="Polar residues" evidence="1">
    <location>
        <begin position="1"/>
        <end position="19"/>
    </location>
</feature>
<dbReference type="SUPFAM" id="SSF49764">
    <property type="entry name" value="HSP20-like chaperones"/>
    <property type="match status" value="1"/>
</dbReference>
<name>A0A8D8XYX6_9HEMI</name>
<evidence type="ECO:0000259" key="2">
    <source>
        <dbReference type="PROSITE" id="PS51048"/>
    </source>
</evidence>
<dbReference type="EMBL" id="HBUF01602901">
    <property type="protein sequence ID" value="CAG6776648.1"/>
    <property type="molecule type" value="Transcribed_RNA"/>
</dbReference>
<dbReference type="EMBL" id="HBUF01074948">
    <property type="protein sequence ID" value="CAG6630828.1"/>
    <property type="molecule type" value="Transcribed_RNA"/>
</dbReference>
<dbReference type="AlphaFoldDB" id="A0A8D8XYX6"/>
<reference evidence="4" key="1">
    <citation type="submission" date="2021-05" db="EMBL/GenBank/DDBJ databases">
        <authorList>
            <person name="Alioto T."/>
            <person name="Alioto T."/>
            <person name="Gomez Garrido J."/>
        </authorList>
    </citation>
    <scope>NUCLEOTIDE SEQUENCE</scope>
</reference>
<dbReference type="InterPro" id="IPR044563">
    <property type="entry name" value="Sgt1-like"/>
</dbReference>
<dbReference type="Pfam" id="PF05002">
    <property type="entry name" value="SGS"/>
    <property type="match status" value="1"/>
</dbReference>
<feature type="domain" description="CS" evidence="3">
    <location>
        <begin position="92"/>
        <end position="181"/>
    </location>
</feature>
<dbReference type="PROSITE" id="PS51048">
    <property type="entry name" value="SGS"/>
    <property type="match status" value="1"/>
</dbReference>
<dbReference type="EMBL" id="HBUF01348849">
    <property type="protein sequence ID" value="CAG6712011.1"/>
    <property type="molecule type" value="Transcribed_RNA"/>
</dbReference>
<evidence type="ECO:0000313" key="4">
    <source>
        <dbReference type="EMBL" id="CAG6712010.1"/>
    </source>
</evidence>
<dbReference type="Gene3D" id="2.60.40.790">
    <property type="match status" value="1"/>
</dbReference>
<evidence type="ECO:0000256" key="1">
    <source>
        <dbReference type="SAM" id="MobiDB-lite"/>
    </source>
</evidence>
<sequence length="276" mass="31097">MSQFYQPGSDQMPQDSSYSFDMPEQYRSELNFQSFPNQGQPNFGAGDPNLGYEHNPYLNPNVPGGMGKPQEGGDFDDEPPLLEGTAPPPPTVHNIRYNWYQTEKQVVVDALIKQAKPDSTHVNIGSDTLDITVTLEPSSQHRLQVQLSHPVDPTTSSFRILGTKIEIKLTKTTDERWSDLEKKNEAQTATAPKTPYKTDWDKISRQIEDDKKEGEAALNELFQKIYGEGSDEVRKAMNKSFLESGGTVLSTNWDEVKRSTVDIKPPEGQEFKKWDS</sequence>
<accession>A0A8D8XYX6</accession>
<feature type="compositionally biased region" description="Polar residues" evidence="1">
    <location>
        <begin position="28"/>
        <end position="41"/>
    </location>
</feature>
<dbReference type="GO" id="GO:0005737">
    <property type="term" value="C:cytoplasm"/>
    <property type="evidence" value="ECO:0007669"/>
    <property type="project" value="UniProtKB-ARBA"/>
</dbReference>
<dbReference type="InterPro" id="IPR008978">
    <property type="entry name" value="HSP20-like_chaperone"/>
</dbReference>
<dbReference type="PANTHER" id="PTHR45862">
    <property type="entry name" value="PROTEIN SGT1 HOMOLOG"/>
    <property type="match status" value="1"/>
</dbReference>
<dbReference type="FunFam" id="2.60.40.790:FF:000012">
    <property type="entry name" value="SGT1 homolog, MIS12 kinetochore complex assembly cochaperone"/>
    <property type="match status" value="1"/>
</dbReference>
<organism evidence="4">
    <name type="scientific">Cacopsylla melanoneura</name>
    <dbReference type="NCBI Taxonomy" id="428564"/>
    <lineage>
        <taxon>Eukaryota</taxon>
        <taxon>Metazoa</taxon>
        <taxon>Ecdysozoa</taxon>
        <taxon>Arthropoda</taxon>
        <taxon>Hexapoda</taxon>
        <taxon>Insecta</taxon>
        <taxon>Pterygota</taxon>
        <taxon>Neoptera</taxon>
        <taxon>Paraneoptera</taxon>
        <taxon>Hemiptera</taxon>
        <taxon>Sternorrhyncha</taxon>
        <taxon>Psylloidea</taxon>
        <taxon>Psyllidae</taxon>
        <taxon>Psyllinae</taxon>
        <taxon>Cacopsylla</taxon>
    </lineage>
</organism>
<dbReference type="EMBL" id="HBUF01348848">
    <property type="protein sequence ID" value="CAG6712010.1"/>
    <property type="molecule type" value="Transcribed_RNA"/>
</dbReference>
<dbReference type="PROSITE" id="PS51203">
    <property type="entry name" value="CS"/>
    <property type="match status" value="1"/>
</dbReference>
<dbReference type="EMBL" id="HBUF01602902">
    <property type="protein sequence ID" value="CAG6776649.1"/>
    <property type="molecule type" value="Transcribed_RNA"/>
</dbReference>
<dbReference type="EMBL" id="HBUF01074947">
    <property type="protein sequence ID" value="CAG6630827.1"/>
    <property type="molecule type" value="Transcribed_RNA"/>
</dbReference>
<feature type="domain" description="SGS" evidence="2">
    <location>
        <begin position="188"/>
        <end position="276"/>
    </location>
</feature>
<dbReference type="CDD" id="cd06466">
    <property type="entry name" value="p23_CS_SGT1_like"/>
    <property type="match status" value="1"/>
</dbReference>